<comment type="caution">
    <text evidence="1">The sequence shown here is derived from an EMBL/GenBank/DDBJ whole genome shotgun (WGS) entry which is preliminary data.</text>
</comment>
<evidence type="ECO:0000313" key="2">
    <source>
        <dbReference type="Proteomes" id="UP000037594"/>
    </source>
</evidence>
<dbReference type="EMBL" id="LFOD01000012">
    <property type="protein sequence ID" value="KMV17603.1"/>
    <property type="molecule type" value="Genomic_DNA"/>
</dbReference>
<name>A0A0J8U7V2_9MYCO</name>
<protein>
    <recommendedName>
        <fullName evidence="3">DUF1508 domain-containing protein</fullName>
    </recommendedName>
</protein>
<dbReference type="OrthoDB" id="4774659at2"/>
<dbReference type="Proteomes" id="UP000037594">
    <property type="component" value="Unassembled WGS sequence"/>
</dbReference>
<dbReference type="RefSeq" id="WP_048895953.1">
    <property type="nucleotide sequence ID" value="NZ_LFOD01000012.1"/>
</dbReference>
<proteinExistence type="predicted"/>
<accession>A0A0J8U7V2</accession>
<organism evidence="1 2">
    <name type="scientific">Mycolicibacterium conceptionense</name>
    <dbReference type="NCBI Taxonomy" id="451644"/>
    <lineage>
        <taxon>Bacteria</taxon>
        <taxon>Bacillati</taxon>
        <taxon>Actinomycetota</taxon>
        <taxon>Actinomycetes</taxon>
        <taxon>Mycobacteriales</taxon>
        <taxon>Mycobacteriaceae</taxon>
        <taxon>Mycolicibacterium</taxon>
    </lineage>
</organism>
<sequence>MSTWPGWGGWHVEMQGDCEYHVATVAGGHRAAYVTLNDADEWIAGVYDRQGNPTVIGSGYSSLHEAKLAADEARNA</sequence>
<evidence type="ECO:0008006" key="3">
    <source>
        <dbReference type="Google" id="ProtNLM"/>
    </source>
</evidence>
<evidence type="ECO:0000313" key="1">
    <source>
        <dbReference type="EMBL" id="KMV17603.1"/>
    </source>
</evidence>
<dbReference type="AlphaFoldDB" id="A0A0J8U7V2"/>
<gene>
    <name evidence="1" type="ORF">ACT17_15070</name>
</gene>
<dbReference type="PATRIC" id="fig|451644.5.peg.3120"/>
<reference evidence="1 2" key="1">
    <citation type="submission" date="2015-06" db="EMBL/GenBank/DDBJ databases">
        <title>Genome sequence of Mycobacterium conceptionense strain MLE.</title>
        <authorList>
            <person name="Greninger A.L."/>
            <person name="Cunningham G."/>
            <person name="Chiu C.Y."/>
            <person name="Miller S."/>
        </authorList>
    </citation>
    <scope>NUCLEOTIDE SEQUENCE [LARGE SCALE GENOMIC DNA]</scope>
    <source>
        <strain evidence="1 2">MLE</strain>
    </source>
</reference>